<dbReference type="Proteomes" id="UP000216133">
    <property type="component" value="Unassembled WGS sequence"/>
</dbReference>
<gene>
    <name evidence="1" type="ORF">CHH61_17260</name>
</gene>
<proteinExistence type="predicted"/>
<organism evidence="1 2">
    <name type="scientific">Shouchella clausii</name>
    <name type="common">Alkalihalobacillus clausii</name>
    <dbReference type="NCBI Taxonomy" id="79880"/>
    <lineage>
        <taxon>Bacteria</taxon>
        <taxon>Bacillati</taxon>
        <taxon>Bacillota</taxon>
        <taxon>Bacilli</taxon>
        <taxon>Bacillales</taxon>
        <taxon>Bacillaceae</taxon>
        <taxon>Shouchella</taxon>
    </lineage>
</organism>
<name>A0A268RWR1_SHOCL</name>
<sequence>MREPTKKEIIDKLELVLQNKLTKEEVADWASEYVMTYDPLVTDLVVFDILTVVSGLDTLESPGEYMYDDDDIRDWIKKFSNK</sequence>
<comment type="caution">
    <text evidence="1">The sequence shown here is derived from an EMBL/GenBank/DDBJ whole genome shotgun (WGS) entry which is preliminary data.</text>
</comment>
<evidence type="ECO:0000313" key="2">
    <source>
        <dbReference type="Proteomes" id="UP000216133"/>
    </source>
</evidence>
<dbReference type="RefSeq" id="WP_095239286.1">
    <property type="nucleotide sequence ID" value="NZ_CP155469.1"/>
</dbReference>
<accession>A0A268RWR1</accession>
<protein>
    <submittedName>
        <fullName evidence="1">Uncharacterized protein</fullName>
    </submittedName>
</protein>
<evidence type="ECO:0000313" key="1">
    <source>
        <dbReference type="EMBL" id="PAF24704.1"/>
    </source>
</evidence>
<dbReference type="EMBL" id="NPBS01000096">
    <property type="protein sequence ID" value="PAF24704.1"/>
    <property type="molecule type" value="Genomic_DNA"/>
</dbReference>
<dbReference type="AlphaFoldDB" id="A0A268RWR1"/>
<reference evidence="1 2" key="1">
    <citation type="submission" date="2017-07" db="EMBL/GenBank/DDBJ databases">
        <title>Isolation and whole genome analysis of endospore-forming bacteria from heroin.</title>
        <authorList>
            <person name="Kalinowski J."/>
            <person name="Ahrens B."/>
            <person name="Al-Dilaimi A."/>
            <person name="Winkler A."/>
            <person name="Wibberg D."/>
            <person name="Schleenbecker U."/>
            <person name="Ruckert C."/>
            <person name="Wolfel R."/>
            <person name="Grass G."/>
        </authorList>
    </citation>
    <scope>NUCLEOTIDE SEQUENCE [LARGE SCALE GENOMIC DNA]</scope>
    <source>
        <strain evidence="1 2">7523-2</strain>
    </source>
</reference>